<dbReference type="AlphaFoldDB" id="A0A562S849"/>
<accession>A0A562S849</accession>
<dbReference type="RefSeq" id="WP_144681335.1">
    <property type="nucleotide sequence ID" value="NZ_VLLC01000001.1"/>
</dbReference>
<feature type="region of interest" description="Disordered" evidence="1">
    <location>
        <begin position="75"/>
        <end position="117"/>
    </location>
</feature>
<feature type="compositionally biased region" description="Basic and acidic residues" evidence="1">
    <location>
        <begin position="15"/>
        <end position="33"/>
    </location>
</feature>
<gene>
    <name evidence="3" type="ORF">LZ24_00172</name>
</gene>
<reference evidence="3 4" key="1">
    <citation type="submission" date="2019-07" db="EMBL/GenBank/DDBJ databases">
        <title>Genome sequencing of 100 strains of the haloalkaliphilic chemolithoautotrophic sulfur-oxidizing bacterium Thioalkalivibrio.</title>
        <authorList>
            <person name="Muyzer G."/>
        </authorList>
    </citation>
    <scope>NUCLEOTIDE SEQUENCE [LARGE SCALE GENOMIC DNA]</scope>
    <source>
        <strain evidence="3 4">ASO4-4</strain>
    </source>
</reference>
<dbReference type="Proteomes" id="UP000318307">
    <property type="component" value="Unassembled WGS sequence"/>
</dbReference>
<dbReference type="OrthoDB" id="9808881at2"/>
<dbReference type="SUPFAM" id="SSF160443">
    <property type="entry name" value="SMR domain-like"/>
    <property type="match status" value="1"/>
</dbReference>
<evidence type="ECO:0000256" key="1">
    <source>
        <dbReference type="SAM" id="MobiDB-lite"/>
    </source>
</evidence>
<proteinExistence type="predicted"/>
<dbReference type="EMBL" id="VLLC01000001">
    <property type="protein sequence ID" value="TWI77363.1"/>
    <property type="molecule type" value="Genomic_DNA"/>
</dbReference>
<evidence type="ECO:0000313" key="4">
    <source>
        <dbReference type="Proteomes" id="UP000318307"/>
    </source>
</evidence>
<sequence length="347" mass="38728">MSVFEGLQKLFRQLPAREKKTVEPNPLPEKKTVADAPPASENAAPPARKAALKKNRHGIPLIEKPVEELFKDVPQQTPPATIDPAIGKKTLPLTSNKASAKKKPEKKKHTPMNRKGLPILDQDADLMMQMEAPRPHLSHQPQKLASHLRKKAGLPAGKKPRPLLKDKNGIPLLKNHTDFTEVFSENIKDAAKPETQKRSQPKVPLWKDQDSGDFSKSLRESLGNKAGAVLLKEKKAGFPPSAPITLKERLRRYPPPQENLDLHGFSGIQARLKTEIFLQQAKEKGTFTVRIIPGRGLHSEGPAVLPDIVDQKIREMEEAGLVLSWKWENEKREPGGSVLVYLKHFDP</sequence>
<feature type="domain" description="Smr" evidence="2">
    <location>
        <begin position="260"/>
        <end position="343"/>
    </location>
</feature>
<dbReference type="Pfam" id="PF01713">
    <property type="entry name" value="Smr"/>
    <property type="match status" value="1"/>
</dbReference>
<feature type="compositionally biased region" description="Basic residues" evidence="1">
    <location>
        <begin position="99"/>
        <end position="112"/>
    </location>
</feature>
<feature type="region of interest" description="Disordered" evidence="1">
    <location>
        <begin position="190"/>
        <end position="211"/>
    </location>
</feature>
<dbReference type="InterPro" id="IPR002625">
    <property type="entry name" value="Smr_dom"/>
</dbReference>
<evidence type="ECO:0000259" key="2">
    <source>
        <dbReference type="Pfam" id="PF01713"/>
    </source>
</evidence>
<feature type="compositionally biased region" description="Low complexity" evidence="1">
    <location>
        <begin position="34"/>
        <end position="49"/>
    </location>
</feature>
<keyword evidence="4" id="KW-1185">Reference proteome</keyword>
<protein>
    <submittedName>
        <fullName evidence="3">Smr domain-containing protein</fullName>
    </submittedName>
</protein>
<name>A0A562S849_9BACT</name>
<comment type="caution">
    <text evidence="3">The sequence shown here is derived from an EMBL/GenBank/DDBJ whole genome shotgun (WGS) entry which is preliminary data.</text>
</comment>
<evidence type="ECO:0000313" key="3">
    <source>
        <dbReference type="EMBL" id="TWI77363.1"/>
    </source>
</evidence>
<feature type="region of interest" description="Disordered" evidence="1">
    <location>
        <begin position="1"/>
        <end position="53"/>
    </location>
</feature>
<dbReference type="Gene3D" id="3.30.1370.110">
    <property type="match status" value="1"/>
</dbReference>
<organism evidence="3 4">
    <name type="scientific">Desulfobotulus alkaliphilus</name>
    <dbReference type="NCBI Taxonomy" id="622671"/>
    <lineage>
        <taxon>Bacteria</taxon>
        <taxon>Pseudomonadati</taxon>
        <taxon>Thermodesulfobacteriota</taxon>
        <taxon>Desulfobacteria</taxon>
        <taxon>Desulfobacterales</taxon>
        <taxon>Desulfobacteraceae</taxon>
        <taxon>Desulfobotulus</taxon>
    </lineage>
</organism>
<dbReference type="InterPro" id="IPR036063">
    <property type="entry name" value="Smr_dom_sf"/>
</dbReference>